<dbReference type="RefSeq" id="XP_043048052.1">
    <property type="nucleotide sequence ID" value="XM_043192388.1"/>
</dbReference>
<evidence type="ECO:0000313" key="3">
    <source>
        <dbReference type="Proteomes" id="UP000790833"/>
    </source>
</evidence>
<gene>
    <name evidence="2" type="ORF">KQ657_001597</name>
</gene>
<organism evidence="2 3">
    <name type="scientific">Scheffersomyces spartinae</name>
    <dbReference type="NCBI Taxonomy" id="45513"/>
    <lineage>
        <taxon>Eukaryota</taxon>
        <taxon>Fungi</taxon>
        <taxon>Dikarya</taxon>
        <taxon>Ascomycota</taxon>
        <taxon>Saccharomycotina</taxon>
        <taxon>Pichiomycetes</taxon>
        <taxon>Debaryomycetaceae</taxon>
        <taxon>Scheffersomyces</taxon>
    </lineage>
</organism>
<feature type="compositionally biased region" description="Polar residues" evidence="1">
    <location>
        <begin position="293"/>
        <end position="314"/>
    </location>
</feature>
<comment type="caution">
    <text evidence="2">The sequence shown here is derived from an EMBL/GenBank/DDBJ whole genome shotgun (WGS) entry which is preliminary data.</text>
</comment>
<feature type="compositionally biased region" description="Polar residues" evidence="1">
    <location>
        <begin position="170"/>
        <end position="183"/>
    </location>
</feature>
<dbReference type="Proteomes" id="UP000790833">
    <property type="component" value="Unassembled WGS sequence"/>
</dbReference>
<evidence type="ECO:0000313" key="2">
    <source>
        <dbReference type="EMBL" id="KAG7192502.1"/>
    </source>
</evidence>
<sequence length="401" mass="44399">MTLSPGSFIMAQVQAPNGRIPGGPINGATPPPPPTIALERERVKCLLLINTQLMKKALKVYNNQGILNTLEPRLRQQVIELYQNCTKRLHCNLLVLTFIYEKYHDDIATASSSSSTTSTNNKASFPVILSPPPDMPELNQLYQKLQELYPEAVQYLKMRLLQWKRAQQDMNQPQANQIPLQQHSPPPSLTGRANQQQQHHQQQIPPTSSSNNNNISSPQITSQMPSTVQRQMSGQFSQQHTPIMTNSPLYKNTPSYIPPKQSQQQLPMVLNPSFNPSNTNSTNNNNNNNNNNGSQSFKHINQQQQPMATRRSISSAQNTPISTMLPQQILQQASSMTPNNDGFGGNTDDTLGGLAMGGFLNFNPNEGMDISGGMTSSYGDSSVNTMLLMNDMMMTNGGMMD</sequence>
<dbReference type="GeneID" id="66114971"/>
<feature type="compositionally biased region" description="Low complexity" evidence="1">
    <location>
        <begin position="271"/>
        <end position="292"/>
    </location>
</feature>
<name>A0A9P7V774_9ASCO</name>
<protein>
    <submittedName>
        <fullName evidence="2">Uncharacterized protein</fullName>
    </submittedName>
</protein>
<reference evidence="2" key="1">
    <citation type="submission" date="2021-03" db="EMBL/GenBank/DDBJ databases">
        <authorList>
            <person name="Palmer J.M."/>
        </authorList>
    </citation>
    <scope>NUCLEOTIDE SEQUENCE</scope>
    <source>
        <strain evidence="2">ARV_011</strain>
    </source>
</reference>
<keyword evidence="3" id="KW-1185">Reference proteome</keyword>
<dbReference type="OrthoDB" id="2530523at2759"/>
<feature type="compositionally biased region" description="Low complexity" evidence="1">
    <location>
        <begin position="195"/>
        <end position="223"/>
    </location>
</feature>
<accession>A0A9P7V774</accession>
<proteinExistence type="predicted"/>
<feature type="region of interest" description="Disordered" evidence="1">
    <location>
        <begin position="170"/>
        <end position="314"/>
    </location>
</feature>
<dbReference type="AlphaFoldDB" id="A0A9P7V774"/>
<evidence type="ECO:0000256" key="1">
    <source>
        <dbReference type="SAM" id="MobiDB-lite"/>
    </source>
</evidence>
<feature type="compositionally biased region" description="Polar residues" evidence="1">
    <location>
        <begin position="224"/>
        <end position="266"/>
    </location>
</feature>
<dbReference type="EMBL" id="JAHMUF010000017">
    <property type="protein sequence ID" value="KAG7192502.1"/>
    <property type="molecule type" value="Genomic_DNA"/>
</dbReference>